<dbReference type="PROSITE" id="PS50893">
    <property type="entry name" value="ABC_TRANSPORTER_2"/>
    <property type="match status" value="1"/>
</dbReference>
<dbReference type="Pfam" id="PF00005">
    <property type="entry name" value="ABC_tran"/>
    <property type="match status" value="1"/>
</dbReference>
<comment type="caution">
    <text evidence="10">The sequence shown here is derived from an EMBL/GenBank/DDBJ whole genome shotgun (WGS) entry which is preliminary data.</text>
</comment>
<dbReference type="OrthoDB" id="9782586at2"/>
<dbReference type="EMBL" id="VMKJ01000043">
    <property type="protein sequence ID" value="TVO33359.1"/>
    <property type="molecule type" value="Genomic_DNA"/>
</dbReference>
<feature type="domain" description="ABC transmembrane type-1" evidence="9">
    <location>
        <begin position="172"/>
        <end position="448"/>
    </location>
</feature>
<dbReference type="Gene3D" id="3.40.50.300">
    <property type="entry name" value="P-loop containing nucleotide triphosphate hydrolases"/>
    <property type="match status" value="1"/>
</dbReference>
<evidence type="ECO:0000256" key="1">
    <source>
        <dbReference type="ARBA" id="ARBA00004651"/>
    </source>
</evidence>
<dbReference type="PANTHER" id="PTHR43394">
    <property type="entry name" value="ATP-DEPENDENT PERMEASE MDL1, MITOCHONDRIAL"/>
    <property type="match status" value="1"/>
</dbReference>
<feature type="transmembrane region" description="Helical" evidence="7">
    <location>
        <begin position="205"/>
        <end position="226"/>
    </location>
</feature>
<feature type="transmembrane region" description="Helical" evidence="7">
    <location>
        <begin position="172"/>
        <end position="193"/>
    </location>
</feature>
<dbReference type="InterPro" id="IPR027417">
    <property type="entry name" value="P-loop_NTPase"/>
</dbReference>
<keyword evidence="6 7" id="KW-0472">Membrane</keyword>
<sequence length="718" mass="79689">MPMESKDNKIEVNAMADATMSNHSKSSLGGRDSSENLKVVLQFWLKELGLNAQEKNVKANPELDTLDALGLVEQLKKYDVGYVTDHVTRQNVQDTPYPFILIGRSGATQLYRRRNDDLQCFSVNTQKWIKCELADLDVNAMTVFIERLPSKQLNLKAFSREMSKRSKWYRPVFFLSLFISLTGLSIPLFTMAVYDRVIGAQNSNIIIPIAVGAALAVIIYLICQLYRAYILTSVGNRFSRDLSNLTFHRLMSMSLMLLSRVGMVNHINRMKNAEKVRSILIGPTGTALIDLPFTLVVLIAIALLSGWLVLVPICMLLLNFIIMKLVTRYTNNALPTVSNQYQDVMIELSKNVLLLKSGGSIHGWVKGLQRMNQENSRQNFLFAKRNGLNAAVGQMMSMLTALITIFVGVFLVLEQDISPGALIACVMLIWRITGPAQMVFSSSLKFTMLGNAIRQFDSFMMVNTENNELRLDIPNVDVSPSVSIKQLTLRYNAEAQPALSGVSFDIEAGEVVAIIGPNGCGKTSALLSLLGVLEPQGGYITVNGKNIRQYDPQVFRRWVSYSPAETDLIVGSLADNVRTVKPEATDEEVKQALLKAGAQPLLYSVNGDINAPYFSDYDLLMRSIDASTISLARLILKDANYWLMDEPLSSCPAGTKNYFKELITTLKGSKTMVFTTHDPELISMADKVVVLDKGNLVYAGPAIKPESATEIDMDVTHE</sequence>
<dbReference type="Proteomes" id="UP000319828">
    <property type="component" value="Unassembled WGS sequence"/>
</dbReference>
<dbReference type="GO" id="GO:0005886">
    <property type="term" value="C:plasma membrane"/>
    <property type="evidence" value="ECO:0007669"/>
    <property type="project" value="UniProtKB-SubCell"/>
</dbReference>
<dbReference type="InterPro" id="IPR003439">
    <property type="entry name" value="ABC_transporter-like_ATP-bd"/>
</dbReference>
<keyword evidence="5 7" id="KW-1133">Transmembrane helix</keyword>
<feature type="transmembrane region" description="Helical" evidence="7">
    <location>
        <begin position="293"/>
        <end position="318"/>
    </location>
</feature>
<evidence type="ECO:0000313" key="10">
    <source>
        <dbReference type="EMBL" id="TVO33359.1"/>
    </source>
</evidence>
<evidence type="ECO:0000256" key="2">
    <source>
        <dbReference type="ARBA" id="ARBA00022692"/>
    </source>
</evidence>
<feature type="domain" description="ABC transporter" evidence="8">
    <location>
        <begin position="482"/>
        <end position="718"/>
    </location>
</feature>
<dbReference type="InterPro" id="IPR039421">
    <property type="entry name" value="Type_1_exporter"/>
</dbReference>
<protein>
    <submittedName>
        <fullName evidence="10">ATP-binding cassette domain-containing protein</fullName>
    </submittedName>
</protein>
<dbReference type="PANTHER" id="PTHR43394:SF1">
    <property type="entry name" value="ATP-BINDING CASSETTE SUB-FAMILY B MEMBER 10, MITOCHONDRIAL"/>
    <property type="match status" value="1"/>
</dbReference>
<dbReference type="InterPro" id="IPR036640">
    <property type="entry name" value="ABC1_TM_sf"/>
</dbReference>
<keyword evidence="3" id="KW-0547">Nucleotide-binding</keyword>
<dbReference type="InterPro" id="IPR011527">
    <property type="entry name" value="ABC1_TM_dom"/>
</dbReference>
<evidence type="ECO:0000256" key="5">
    <source>
        <dbReference type="ARBA" id="ARBA00022989"/>
    </source>
</evidence>
<evidence type="ECO:0000256" key="6">
    <source>
        <dbReference type="ARBA" id="ARBA00023136"/>
    </source>
</evidence>
<reference evidence="10 11" key="1">
    <citation type="submission" date="2019-07" db="EMBL/GenBank/DDBJ databases">
        <title>The draft genome sequence of Vibrio algivorus M1486.</title>
        <authorList>
            <person name="Meng X."/>
        </authorList>
    </citation>
    <scope>NUCLEOTIDE SEQUENCE [LARGE SCALE GENOMIC DNA]</scope>
    <source>
        <strain evidence="10 11">M1486</strain>
    </source>
</reference>
<name>A0A557NY85_9VIBR</name>
<evidence type="ECO:0000313" key="11">
    <source>
        <dbReference type="Proteomes" id="UP000319828"/>
    </source>
</evidence>
<evidence type="ECO:0000256" key="3">
    <source>
        <dbReference type="ARBA" id="ARBA00022741"/>
    </source>
</evidence>
<evidence type="ECO:0000256" key="7">
    <source>
        <dbReference type="SAM" id="Phobius"/>
    </source>
</evidence>
<dbReference type="SMART" id="SM00382">
    <property type="entry name" value="AAA"/>
    <property type="match status" value="1"/>
</dbReference>
<dbReference type="GO" id="GO:0005524">
    <property type="term" value="F:ATP binding"/>
    <property type="evidence" value="ECO:0007669"/>
    <property type="project" value="UniProtKB-KW"/>
</dbReference>
<dbReference type="RefSeq" id="WP_144388970.1">
    <property type="nucleotide sequence ID" value="NZ_CANNCB010000046.1"/>
</dbReference>
<dbReference type="InterPro" id="IPR003593">
    <property type="entry name" value="AAA+_ATPase"/>
</dbReference>
<gene>
    <name evidence="10" type="ORF">FOF44_15540</name>
</gene>
<dbReference type="Gene3D" id="1.20.1560.10">
    <property type="entry name" value="ABC transporter type 1, transmembrane domain"/>
    <property type="match status" value="1"/>
</dbReference>
<proteinExistence type="predicted"/>
<feature type="transmembrane region" description="Helical" evidence="7">
    <location>
        <begin position="387"/>
        <end position="413"/>
    </location>
</feature>
<accession>A0A557NY85</accession>
<keyword evidence="2 7" id="KW-0812">Transmembrane</keyword>
<dbReference type="SUPFAM" id="SSF52540">
    <property type="entry name" value="P-loop containing nucleoside triphosphate hydrolases"/>
    <property type="match status" value="1"/>
</dbReference>
<dbReference type="GO" id="GO:0016887">
    <property type="term" value="F:ATP hydrolysis activity"/>
    <property type="evidence" value="ECO:0007669"/>
    <property type="project" value="InterPro"/>
</dbReference>
<evidence type="ECO:0000259" key="9">
    <source>
        <dbReference type="PROSITE" id="PS50929"/>
    </source>
</evidence>
<dbReference type="Pfam" id="PF00664">
    <property type="entry name" value="ABC_membrane"/>
    <property type="match status" value="1"/>
</dbReference>
<dbReference type="GO" id="GO:0015421">
    <property type="term" value="F:ABC-type oligopeptide transporter activity"/>
    <property type="evidence" value="ECO:0007669"/>
    <property type="project" value="TreeGrafter"/>
</dbReference>
<organism evidence="10 11">
    <name type="scientific">Vibrio algivorus</name>
    <dbReference type="NCBI Taxonomy" id="1667024"/>
    <lineage>
        <taxon>Bacteria</taxon>
        <taxon>Pseudomonadati</taxon>
        <taxon>Pseudomonadota</taxon>
        <taxon>Gammaproteobacteria</taxon>
        <taxon>Vibrionales</taxon>
        <taxon>Vibrionaceae</taxon>
        <taxon>Vibrio</taxon>
    </lineage>
</organism>
<dbReference type="PROSITE" id="PS50929">
    <property type="entry name" value="ABC_TM1F"/>
    <property type="match status" value="1"/>
</dbReference>
<dbReference type="AlphaFoldDB" id="A0A557NY85"/>
<keyword evidence="4 10" id="KW-0067">ATP-binding</keyword>
<evidence type="ECO:0000259" key="8">
    <source>
        <dbReference type="PROSITE" id="PS50893"/>
    </source>
</evidence>
<comment type="subcellular location">
    <subcellularLocation>
        <location evidence="1">Cell membrane</location>
        <topology evidence="1">Multi-pass membrane protein</topology>
    </subcellularLocation>
</comment>
<evidence type="ECO:0000256" key="4">
    <source>
        <dbReference type="ARBA" id="ARBA00022840"/>
    </source>
</evidence>
<dbReference type="SUPFAM" id="SSF90123">
    <property type="entry name" value="ABC transporter transmembrane region"/>
    <property type="match status" value="1"/>
</dbReference>